<organism evidence="2 3">
    <name type="scientific">Streblomastix strix</name>
    <dbReference type="NCBI Taxonomy" id="222440"/>
    <lineage>
        <taxon>Eukaryota</taxon>
        <taxon>Metamonada</taxon>
        <taxon>Preaxostyla</taxon>
        <taxon>Oxymonadida</taxon>
        <taxon>Streblomastigidae</taxon>
        <taxon>Streblomastix</taxon>
    </lineage>
</organism>
<feature type="compositionally biased region" description="Polar residues" evidence="1">
    <location>
        <begin position="54"/>
        <end position="65"/>
    </location>
</feature>
<comment type="caution">
    <text evidence="2">The sequence shown here is derived from an EMBL/GenBank/DDBJ whole genome shotgun (WGS) entry which is preliminary data.</text>
</comment>
<evidence type="ECO:0000256" key="1">
    <source>
        <dbReference type="SAM" id="MobiDB-lite"/>
    </source>
</evidence>
<feature type="compositionally biased region" description="Polar residues" evidence="1">
    <location>
        <begin position="172"/>
        <end position="181"/>
    </location>
</feature>
<dbReference type="EMBL" id="SNRW01002203">
    <property type="protein sequence ID" value="KAA6393533.1"/>
    <property type="molecule type" value="Genomic_DNA"/>
</dbReference>
<protein>
    <submittedName>
        <fullName evidence="2">Uncharacterized protein</fullName>
    </submittedName>
</protein>
<evidence type="ECO:0000313" key="3">
    <source>
        <dbReference type="Proteomes" id="UP000324800"/>
    </source>
</evidence>
<name>A0A5J4WFX3_9EUKA</name>
<feature type="region of interest" description="Disordered" evidence="1">
    <location>
        <begin position="53"/>
        <end position="73"/>
    </location>
</feature>
<sequence length="247" mass="28303">MSNTGIPSGDPLINNEFYLKVNSDSQQQNSCGRGIEEFGANFVLLANHEDTAQLDPSKSNGVNKTQQEKRTKDKHIGMTMLRKYNWTDFTKMDQTGERAPENTCNKIKCRDVDIQLERETQIFAIYELKMLKADYAKNERKTCGSVTALLGKVIRDKVEEVLKHAKLNINSNQQRGTSKELNNSQQQQQSSNIGRGGGFAKRFEPQELRIISQASRFQYNQPFFGWLQRIKFENPLILLSKNHILKD</sequence>
<feature type="region of interest" description="Disordered" evidence="1">
    <location>
        <begin position="172"/>
        <end position="198"/>
    </location>
</feature>
<accession>A0A5J4WFX3</accession>
<proteinExistence type="predicted"/>
<evidence type="ECO:0000313" key="2">
    <source>
        <dbReference type="EMBL" id="KAA6393533.1"/>
    </source>
</evidence>
<dbReference type="AlphaFoldDB" id="A0A5J4WFX3"/>
<feature type="compositionally biased region" description="Low complexity" evidence="1">
    <location>
        <begin position="182"/>
        <end position="192"/>
    </location>
</feature>
<gene>
    <name evidence="2" type="ORF">EZS28_010938</name>
</gene>
<reference evidence="2 3" key="1">
    <citation type="submission" date="2019-03" db="EMBL/GenBank/DDBJ databases">
        <title>Single cell metagenomics reveals metabolic interactions within the superorganism composed of flagellate Streblomastix strix and complex community of Bacteroidetes bacteria on its surface.</title>
        <authorList>
            <person name="Treitli S.C."/>
            <person name="Kolisko M."/>
            <person name="Husnik F."/>
            <person name="Keeling P."/>
            <person name="Hampl V."/>
        </authorList>
    </citation>
    <scope>NUCLEOTIDE SEQUENCE [LARGE SCALE GENOMIC DNA]</scope>
    <source>
        <strain evidence="2">ST1C</strain>
    </source>
</reference>
<dbReference type="Proteomes" id="UP000324800">
    <property type="component" value="Unassembled WGS sequence"/>
</dbReference>